<evidence type="ECO:0000259" key="1">
    <source>
        <dbReference type="PROSITE" id="PS51819"/>
    </source>
</evidence>
<dbReference type="InterPro" id="IPR029068">
    <property type="entry name" value="Glyas_Bleomycin-R_OHBP_Dase"/>
</dbReference>
<dbReference type="Gene3D" id="3.10.180.10">
    <property type="entry name" value="2,3-Dihydroxybiphenyl 1,2-Dioxygenase, domain 1"/>
    <property type="match status" value="1"/>
</dbReference>
<dbReference type="InterPro" id="IPR037523">
    <property type="entry name" value="VOC_core"/>
</dbReference>
<dbReference type="PROSITE" id="PS51819">
    <property type="entry name" value="VOC"/>
    <property type="match status" value="1"/>
</dbReference>
<evidence type="ECO:0000313" key="3">
    <source>
        <dbReference type="Proteomes" id="UP001595604"/>
    </source>
</evidence>
<feature type="domain" description="VOC" evidence="1">
    <location>
        <begin position="6"/>
        <end position="136"/>
    </location>
</feature>
<dbReference type="Proteomes" id="UP001595604">
    <property type="component" value="Unassembled WGS sequence"/>
</dbReference>
<comment type="caution">
    <text evidence="2">The sequence shown here is derived from an EMBL/GenBank/DDBJ whole genome shotgun (WGS) entry which is preliminary data.</text>
</comment>
<organism evidence="2 3">
    <name type="scientific">Novosphingobium bradum</name>
    <dbReference type="NCBI Taxonomy" id="1737444"/>
    <lineage>
        <taxon>Bacteria</taxon>
        <taxon>Pseudomonadati</taxon>
        <taxon>Pseudomonadota</taxon>
        <taxon>Alphaproteobacteria</taxon>
        <taxon>Sphingomonadales</taxon>
        <taxon>Sphingomonadaceae</taxon>
        <taxon>Novosphingobium</taxon>
    </lineage>
</organism>
<dbReference type="Pfam" id="PF00903">
    <property type="entry name" value="Glyoxalase"/>
    <property type="match status" value="1"/>
</dbReference>
<keyword evidence="3" id="KW-1185">Reference proteome</keyword>
<dbReference type="SUPFAM" id="SSF54593">
    <property type="entry name" value="Glyoxalase/Bleomycin resistance protein/Dihydroxybiphenyl dioxygenase"/>
    <property type="match status" value="1"/>
</dbReference>
<dbReference type="PANTHER" id="PTHR21366:SF14">
    <property type="entry name" value="GLYOXALASE DOMAIN-CONTAINING PROTEIN 5"/>
    <property type="match status" value="1"/>
</dbReference>
<name>A0ABV7IWM4_9SPHN</name>
<dbReference type="InterPro" id="IPR050383">
    <property type="entry name" value="GlyoxalaseI/FosfomycinResist"/>
</dbReference>
<dbReference type="RefSeq" id="WP_379509997.1">
    <property type="nucleotide sequence ID" value="NZ_JBHRTQ010000008.1"/>
</dbReference>
<evidence type="ECO:0000313" key="2">
    <source>
        <dbReference type="EMBL" id="MFC3174612.1"/>
    </source>
</evidence>
<dbReference type="EMBL" id="JBHRTQ010000008">
    <property type="protein sequence ID" value="MFC3174612.1"/>
    <property type="molecule type" value="Genomic_DNA"/>
</dbReference>
<dbReference type="InterPro" id="IPR004360">
    <property type="entry name" value="Glyas_Fos-R_dOase_dom"/>
</dbReference>
<proteinExistence type="predicted"/>
<sequence length="137" mass="14009">MLNIEAIDHVAITVADIAASTAFYQRVLGGRIVAEHAPHGRGHGQVLVRSVAIGAAMLNLHQAGNGIVPVAARPTPGSADLCLRIAGTAAEARAVIEGLGLAIDTGPVARRSATGDAGVSIYFRDPDGNLIELMARA</sequence>
<dbReference type="PANTHER" id="PTHR21366">
    <property type="entry name" value="GLYOXALASE FAMILY PROTEIN"/>
    <property type="match status" value="1"/>
</dbReference>
<protein>
    <submittedName>
        <fullName evidence="2">VOC family protein</fullName>
    </submittedName>
</protein>
<gene>
    <name evidence="2" type="ORF">ACFOD9_10145</name>
</gene>
<reference evidence="3" key="1">
    <citation type="journal article" date="2019" name="Int. J. Syst. Evol. Microbiol.">
        <title>The Global Catalogue of Microorganisms (GCM) 10K type strain sequencing project: providing services to taxonomists for standard genome sequencing and annotation.</title>
        <authorList>
            <consortium name="The Broad Institute Genomics Platform"/>
            <consortium name="The Broad Institute Genome Sequencing Center for Infectious Disease"/>
            <person name="Wu L."/>
            <person name="Ma J."/>
        </authorList>
    </citation>
    <scope>NUCLEOTIDE SEQUENCE [LARGE SCALE GENOMIC DNA]</scope>
    <source>
        <strain evidence="3">KCTC 42984</strain>
    </source>
</reference>
<accession>A0ABV7IWM4</accession>